<dbReference type="InterPro" id="IPR029058">
    <property type="entry name" value="AB_hydrolase_fold"/>
</dbReference>
<feature type="chain" id="PRO_5011575801" evidence="1">
    <location>
        <begin position="21"/>
        <end position="488"/>
    </location>
</feature>
<name>A0A1H3VFX1_9FLAO</name>
<keyword evidence="3" id="KW-1185">Reference proteome</keyword>
<keyword evidence="1" id="KW-0732">Signal</keyword>
<keyword evidence="2" id="KW-0645">Protease</keyword>
<dbReference type="STRING" id="908615.SAMN05421540_10177"/>
<reference evidence="2 3" key="1">
    <citation type="submission" date="2016-10" db="EMBL/GenBank/DDBJ databases">
        <authorList>
            <person name="de Groot N.N."/>
        </authorList>
    </citation>
    <scope>NUCLEOTIDE SEQUENCE [LARGE SCALE GENOMIC DNA]</scope>
    <source>
        <strain evidence="2 3">DSM 23581</strain>
    </source>
</reference>
<dbReference type="GO" id="GO:0004185">
    <property type="term" value="F:serine-type carboxypeptidase activity"/>
    <property type="evidence" value="ECO:0007669"/>
    <property type="project" value="InterPro"/>
</dbReference>
<accession>A0A1H3VFX1</accession>
<organism evidence="2 3">
    <name type="scientific">Psychroflexus halocasei</name>
    <dbReference type="NCBI Taxonomy" id="908615"/>
    <lineage>
        <taxon>Bacteria</taxon>
        <taxon>Pseudomonadati</taxon>
        <taxon>Bacteroidota</taxon>
        <taxon>Flavobacteriia</taxon>
        <taxon>Flavobacteriales</taxon>
        <taxon>Flavobacteriaceae</taxon>
        <taxon>Psychroflexus</taxon>
    </lineage>
</organism>
<protein>
    <submittedName>
        <fullName evidence="2">Carboxypeptidase C (Cathepsin A)</fullName>
    </submittedName>
</protein>
<feature type="signal peptide" evidence="1">
    <location>
        <begin position="1"/>
        <end position="20"/>
    </location>
</feature>
<proteinExistence type="predicted"/>
<dbReference type="InterPro" id="IPR001563">
    <property type="entry name" value="Peptidase_S10"/>
</dbReference>
<keyword evidence="2" id="KW-0378">Hydrolase</keyword>
<gene>
    <name evidence="2" type="ORF">SAMN05421540_10177</name>
</gene>
<dbReference type="EMBL" id="FNQF01000001">
    <property type="protein sequence ID" value="SDZ73685.1"/>
    <property type="molecule type" value="Genomic_DNA"/>
</dbReference>
<evidence type="ECO:0000313" key="3">
    <source>
        <dbReference type="Proteomes" id="UP000198820"/>
    </source>
</evidence>
<dbReference type="GO" id="GO:0006508">
    <property type="term" value="P:proteolysis"/>
    <property type="evidence" value="ECO:0007669"/>
    <property type="project" value="InterPro"/>
</dbReference>
<dbReference type="SUPFAM" id="SSF53474">
    <property type="entry name" value="alpha/beta-Hydrolases"/>
    <property type="match status" value="1"/>
</dbReference>
<evidence type="ECO:0000256" key="1">
    <source>
        <dbReference type="SAM" id="SignalP"/>
    </source>
</evidence>
<dbReference type="Pfam" id="PF00450">
    <property type="entry name" value="Peptidase_S10"/>
    <property type="match status" value="1"/>
</dbReference>
<evidence type="ECO:0000313" key="2">
    <source>
        <dbReference type="EMBL" id="SDZ73685.1"/>
    </source>
</evidence>
<dbReference type="RefSeq" id="WP_093237808.1">
    <property type="nucleotide sequence ID" value="NZ_FNQF01000001.1"/>
</dbReference>
<keyword evidence="2" id="KW-0121">Carboxypeptidase</keyword>
<sequence>MKKVLLLVALVSLTSLTAQNNPVTTQHSVNVNGQNIKYIAEVGTLPLKNEVEKEIASIQYTYYKKSNSKKETQERPLLVSFNGGPGSGSVWMHLAYTGPRVLKISDEGFPVQPFGYKTNPHSVLDVADIVYVNPVNTGYSRPVRDEDGKFDKSKFFGVNEDVNYLAQWLNQFVTKKDKWLAPKFLIGESYGTARVSGLASALQNQHWMYLNGVILVSPTDLGLDISGPVEVANRLPYFAAAAWYHDKLDQKYLDMPILDYLDQVEDFTINKLTPALLKGGFLEENIKENMAQKMSEYAGIDKNIFVENNLSVSYNLFWKSIKKEDGFTVGRLDSRYLGLDERAAGERPDYNAELTSWLQAFTPAINAYYKNELNYDTDLKYNMFGSVYPWNRKNNRTGKQLRQAMAQNPSLNVMIQSGLYDGATTYFNAKYVMRHIDASGRLQDRFDFKTYESGHMMYLRKADLETANNDIREFILKSIPEDGKPIKY</sequence>
<dbReference type="Proteomes" id="UP000198820">
    <property type="component" value="Unassembled WGS sequence"/>
</dbReference>
<dbReference type="Gene3D" id="3.40.50.1820">
    <property type="entry name" value="alpha/beta hydrolase"/>
    <property type="match status" value="1"/>
</dbReference>
<dbReference type="AlphaFoldDB" id="A0A1H3VFX1"/>